<dbReference type="InterPro" id="IPR005467">
    <property type="entry name" value="His_kinase_dom"/>
</dbReference>
<dbReference type="InterPro" id="IPR003660">
    <property type="entry name" value="HAMP_dom"/>
</dbReference>
<dbReference type="PANTHER" id="PTHR45528:SF1">
    <property type="entry name" value="SENSOR HISTIDINE KINASE CPXA"/>
    <property type="match status" value="1"/>
</dbReference>
<dbReference type="Gene3D" id="6.10.340.10">
    <property type="match status" value="1"/>
</dbReference>
<dbReference type="Pfam" id="PF00512">
    <property type="entry name" value="HisKA"/>
    <property type="match status" value="1"/>
</dbReference>
<feature type="domain" description="Histidine kinase" evidence="15">
    <location>
        <begin position="263"/>
        <end position="475"/>
    </location>
</feature>
<evidence type="ECO:0000256" key="4">
    <source>
        <dbReference type="ARBA" id="ARBA00022475"/>
    </source>
</evidence>
<dbReference type="InterPro" id="IPR036097">
    <property type="entry name" value="HisK_dim/P_sf"/>
</dbReference>
<dbReference type="Gene3D" id="3.30.565.10">
    <property type="entry name" value="Histidine kinase-like ATPase, C-terminal domain"/>
    <property type="match status" value="1"/>
</dbReference>
<evidence type="ECO:0000256" key="10">
    <source>
        <dbReference type="ARBA" id="ARBA00022840"/>
    </source>
</evidence>
<feature type="domain" description="HAMP" evidence="16">
    <location>
        <begin position="196"/>
        <end position="248"/>
    </location>
</feature>
<dbReference type="InterPro" id="IPR050398">
    <property type="entry name" value="HssS/ArlS-like"/>
</dbReference>
<keyword evidence="7 14" id="KW-0812">Transmembrane</keyword>
<dbReference type="InterPro" id="IPR003594">
    <property type="entry name" value="HATPase_dom"/>
</dbReference>
<keyword evidence="13 14" id="KW-0472">Membrane</keyword>
<dbReference type="GO" id="GO:0005886">
    <property type="term" value="C:plasma membrane"/>
    <property type="evidence" value="ECO:0007669"/>
    <property type="project" value="UniProtKB-SubCell"/>
</dbReference>
<dbReference type="GO" id="GO:0000155">
    <property type="term" value="F:phosphorelay sensor kinase activity"/>
    <property type="evidence" value="ECO:0007669"/>
    <property type="project" value="InterPro"/>
</dbReference>
<dbReference type="CDD" id="cd06225">
    <property type="entry name" value="HAMP"/>
    <property type="match status" value="1"/>
</dbReference>
<evidence type="ECO:0000256" key="1">
    <source>
        <dbReference type="ARBA" id="ARBA00000085"/>
    </source>
</evidence>
<keyword evidence="6" id="KW-0808">Transferase</keyword>
<reference evidence="17 18" key="2">
    <citation type="submission" date="2020-08" db="EMBL/GenBank/DDBJ databases">
        <authorList>
            <person name="Ueki A."/>
            <person name="Tonouchi A."/>
        </authorList>
    </citation>
    <scope>NUCLEOTIDE SEQUENCE [LARGE SCALE GENOMIC DNA]</scope>
    <source>
        <strain evidence="17 18">CTTW</strain>
    </source>
</reference>
<dbReference type="Proteomes" id="UP000515703">
    <property type="component" value="Chromosome"/>
</dbReference>
<comment type="subcellular location">
    <subcellularLocation>
        <location evidence="2">Cell membrane</location>
        <topology evidence="2">Multi-pass membrane protein</topology>
    </subcellularLocation>
</comment>
<comment type="catalytic activity">
    <reaction evidence="1">
        <text>ATP + protein L-histidine = ADP + protein N-phospho-L-histidine.</text>
        <dbReference type="EC" id="2.7.13.3"/>
    </reaction>
</comment>
<dbReference type="PANTHER" id="PTHR45528">
    <property type="entry name" value="SENSOR HISTIDINE KINASE CPXA"/>
    <property type="match status" value="1"/>
</dbReference>
<keyword evidence="4" id="KW-1003">Cell membrane</keyword>
<dbReference type="SMART" id="SM00304">
    <property type="entry name" value="HAMP"/>
    <property type="match status" value="1"/>
</dbReference>
<dbReference type="CDD" id="cd00082">
    <property type="entry name" value="HisKA"/>
    <property type="match status" value="1"/>
</dbReference>
<dbReference type="InterPro" id="IPR003661">
    <property type="entry name" value="HisK_dim/P_dom"/>
</dbReference>
<evidence type="ECO:0000256" key="13">
    <source>
        <dbReference type="ARBA" id="ARBA00023136"/>
    </source>
</evidence>
<reference evidence="17 18" key="1">
    <citation type="submission" date="2020-08" db="EMBL/GenBank/DDBJ databases">
        <title>Draft genome sequencing of an Anaerocolumna strain isolated from anoxic soil subjected to BSD treatment.</title>
        <authorList>
            <person name="Uek A."/>
            <person name="Tonouchi A."/>
        </authorList>
    </citation>
    <scope>NUCLEOTIDE SEQUENCE [LARGE SCALE GENOMIC DNA]</scope>
    <source>
        <strain evidence="17 18">CTTW</strain>
    </source>
</reference>
<dbReference type="SUPFAM" id="SSF158472">
    <property type="entry name" value="HAMP domain-like"/>
    <property type="match status" value="1"/>
</dbReference>
<dbReference type="AlphaFoldDB" id="A0A7I8DKL2"/>
<keyword evidence="18" id="KW-1185">Reference proteome</keyword>
<keyword evidence="11 14" id="KW-1133">Transmembrane helix</keyword>
<dbReference type="Pfam" id="PF00672">
    <property type="entry name" value="HAMP"/>
    <property type="match status" value="1"/>
</dbReference>
<evidence type="ECO:0000259" key="15">
    <source>
        <dbReference type="PROSITE" id="PS50109"/>
    </source>
</evidence>
<dbReference type="RefSeq" id="WP_185259196.1">
    <property type="nucleotide sequence ID" value="NZ_AP023368.1"/>
</dbReference>
<dbReference type="InterPro" id="IPR004358">
    <property type="entry name" value="Sig_transdc_His_kin-like_C"/>
</dbReference>
<dbReference type="EC" id="2.7.13.3" evidence="3"/>
<evidence type="ECO:0000313" key="17">
    <source>
        <dbReference type="EMBL" id="BCJ98900.1"/>
    </source>
</evidence>
<dbReference type="Pfam" id="PF02518">
    <property type="entry name" value="HATPase_c"/>
    <property type="match status" value="1"/>
</dbReference>
<dbReference type="PROSITE" id="PS50885">
    <property type="entry name" value="HAMP"/>
    <property type="match status" value="1"/>
</dbReference>
<dbReference type="InterPro" id="IPR036890">
    <property type="entry name" value="HATPase_C_sf"/>
</dbReference>
<evidence type="ECO:0000256" key="6">
    <source>
        <dbReference type="ARBA" id="ARBA00022679"/>
    </source>
</evidence>
<dbReference type="PRINTS" id="PR00344">
    <property type="entry name" value="BCTRLSENSOR"/>
</dbReference>
<evidence type="ECO:0000256" key="8">
    <source>
        <dbReference type="ARBA" id="ARBA00022741"/>
    </source>
</evidence>
<dbReference type="EMBL" id="AP023368">
    <property type="protein sequence ID" value="BCJ98900.1"/>
    <property type="molecule type" value="Genomic_DNA"/>
</dbReference>
<accession>A0A7I8DKL2</accession>
<organism evidence="17 18">
    <name type="scientific">Anaerocolumna chitinilytica</name>
    <dbReference type="NCBI Taxonomy" id="1727145"/>
    <lineage>
        <taxon>Bacteria</taxon>
        <taxon>Bacillati</taxon>
        <taxon>Bacillota</taxon>
        <taxon>Clostridia</taxon>
        <taxon>Lachnospirales</taxon>
        <taxon>Lachnospiraceae</taxon>
        <taxon>Anaerocolumna</taxon>
    </lineage>
</organism>
<keyword evidence="10" id="KW-0067">ATP-binding</keyword>
<dbReference type="CDD" id="cd00075">
    <property type="entry name" value="HATPase"/>
    <property type="match status" value="1"/>
</dbReference>
<dbReference type="SMART" id="SM00387">
    <property type="entry name" value="HATPase_c"/>
    <property type="match status" value="1"/>
</dbReference>
<gene>
    <name evidence="17" type="primary">phoR</name>
    <name evidence="17" type="ORF">bsdcttw_19410</name>
</gene>
<keyword evidence="8" id="KW-0547">Nucleotide-binding</keyword>
<dbReference type="SMART" id="SM00388">
    <property type="entry name" value="HisKA"/>
    <property type="match status" value="1"/>
</dbReference>
<evidence type="ECO:0000259" key="16">
    <source>
        <dbReference type="PROSITE" id="PS50885"/>
    </source>
</evidence>
<evidence type="ECO:0000256" key="7">
    <source>
        <dbReference type="ARBA" id="ARBA00022692"/>
    </source>
</evidence>
<evidence type="ECO:0000256" key="3">
    <source>
        <dbReference type="ARBA" id="ARBA00012438"/>
    </source>
</evidence>
<dbReference type="Gene3D" id="1.10.287.130">
    <property type="match status" value="1"/>
</dbReference>
<evidence type="ECO:0000256" key="2">
    <source>
        <dbReference type="ARBA" id="ARBA00004651"/>
    </source>
</evidence>
<dbReference type="SUPFAM" id="SSF55874">
    <property type="entry name" value="ATPase domain of HSP90 chaperone/DNA topoisomerase II/histidine kinase"/>
    <property type="match status" value="1"/>
</dbReference>
<keyword evidence="12" id="KW-0902">Two-component regulatory system</keyword>
<keyword evidence="5" id="KW-0597">Phosphoprotein</keyword>
<proteinExistence type="predicted"/>
<evidence type="ECO:0000256" key="12">
    <source>
        <dbReference type="ARBA" id="ARBA00023012"/>
    </source>
</evidence>
<keyword evidence="9 17" id="KW-0418">Kinase</keyword>
<dbReference type="GO" id="GO:0005524">
    <property type="term" value="F:ATP binding"/>
    <property type="evidence" value="ECO:0007669"/>
    <property type="project" value="UniProtKB-KW"/>
</dbReference>
<dbReference type="SUPFAM" id="SSF47384">
    <property type="entry name" value="Homodimeric domain of signal transducing histidine kinase"/>
    <property type="match status" value="1"/>
</dbReference>
<dbReference type="KEGG" id="acht:bsdcttw_19410"/>
<evidence type="ECO:0000256" key="14">
    <source>
        <dbReference type="SAM" id="Phobius"/>
    </source>
</evidence>
<dbReference type="PROSITE" id="PS50109">
    <property type="entry name" value="HIS_KIN"/>
    <property type="match status" value="1"/>
</dbReference>
<feature type="transmembrane region" description="Helical" evidence="14">
    <location>
        <begin position="179"/>
        <end position="198"/>
    </location>
</feature>
<protein>
    <recommendedName>
        <fullName evidence="3">histidine kinase</fullName>
        <ecNumber evidence="3">2.7.13.3</ecNumber>
    </recommendedName>
</protein>
<evidence type="ECO:0000313" key="18">
    <source>
        <dbReference type="Proteomes" id="UP000515703"/>
    </source>
</evidence>
<evidence type="ECO:0000256" key="9">
    <source>
        <dbReference type="ARBA" id="ARBA00022777"/>
    </source>
</evidence>
<evidence type="ECO:0000256" key="5">
    <source>
        <dbReference type="ARBA" id="ARBA00022553"/>
    </source>
</evidence>
<evidence type="ECO:0000256" key="11">
    <source>
        <dbReference type="ARBA" id="ARBA00022989"/>
    </source>
</evidence>
<name>A0A7I8DKL2_9FIRM</name>
<sequence length="475" mass="53956">MKLWQKVFLGTFLLFEVLFNTSSFYLIEHNFNSNLSAVIERGLSEQMIIQSQVRTDWTYLSTLNGQIQLTSNAQDFLENNADKYTRFFNSNEVFLEILDNHDKTVFTSFPGKNDKNRQELNLSESDDRKYIIRDVEGRTYLFISGNLSLGAKAFKLIYIRDISKTYQDKNSQVSLFFKINIVITIILAGGLYLLIWYLTRSIRSLNESARAIAGGGYSQRVPISSSDEIGILAENFNQMAEAVESKVAELEETVKSRQLFINYLTHELKTPLTSIIGYADLLRTAKYNEETFFKALTYIYSEGKRLESLSFKLMDLILIGNKKPEMEYMDIAVICGELEAALKPQLENKQITLLVKAESYTMLLERDLFKLLCSNLLDNAIKASDIGGQIVLRGSVIKDMGYVLDIQDHGVGISSENISRIFEPFFVVDSIQSKANHGFGLGLAICAEIVRLHEGQIDVESKLCEGTTVKIRFFK</sequence>